<sequence>MGPPLTTMHQAHLQQIECLLALSDELHFGRTADKLGYSQSRVSQLVATLETRIGARLVDRTSRRVAMTPIGTQFVAELRPAYRSLLRTFDRARSRAMRGALEELTIGFTGMVYEQITESFRVLDERHHVAVHTQELPLGSPFTAVRDGEVDAAIVELPIHEEELTIGFIFPPQDQFLALQVDHPLADHGTVTMEDLADLDLLHREGDAPDYWKVARTPVTTPSGVPICSSTGISSMQQAMAMVASGRHALLACRPVTEHYARSDVRFLPVDGLESSSQLGLVWRKDRSSPALTSLAGLLQHSVAGEQTRKPPARLNRGAETVGNSRDDAIDVESPIRQSTTGSPHR</sequence>
<evidence type="ECO:0000256" key="5">
    <source>
        <dbReference type="ARBA" id="ARBA00023163"/>
    </source>
</evidence>
<dbReference type="OrthoDB" id="3176554at2"/>
<accession>X5EAF8</accession>
<keyword evidence="2" id="KW-0805">Transcription regulation</keyword>
<name>X5EAF8_9CORY</name>
<evidence type="ECO:0000313" key="8">
    <source>
        <dbReference type="EMBL" id="AHW63636.1"/>
    </source>
</evidence>
<dbReference type="GO" id="GO:0032993">
    <property type="term" value="C:protein-DNA complex"/>
    <property type="evidence" value="ECO:0007669"/>
    <property type="project" value="TreeGrafter"/>
</dbReference>
<keyword evidence="9" id="KW-1185">Reference proteome</keyword>
<dbReference type="GO" id="GO:0003677">
    <property type="term" value="F:DNA binding"/>
    <property type="evidence" value="ECO:0007669"/>
    <property type="project" value="UniProtKB-KW"/>
</dbReference>
<keyword evidence="5" id="KW-0804">Transcription</keyword>
<feature type="region of interest" description="Disordered" evidence="6">
    <location>
        <begin position="304"/>
        <end position="346"/>
    </location>
</feature>
<dbReference type="Proteomes" id="UP000023703">
    <property type="component" value="Chromosome"/>
</dbReference>
<feature type="domain" description="HTH lysR-type" evidence="7">
    <location>
        <begin position="13"/>
        <end position="68"/>
    </location>
</feature>
<dbReference type="InterPro" id="IPR005119">
    <property type="entry name" value="LysR_subst-bd"/>
</dbReference>
<dbReference type="KEGG" id="cgy:CGLY_05940"/>
<dbReference type="PANTHER" id="PTHR30346">
    <property type="entry name" value="TRANSCRIPTIONAL DUAL REGULATOR HCAR-RELATED"/>
    <property type="match status" value="1"/>
</dbReference>
<dbReference type="AlphaFoldDB" id="X5EAF8"/>
<comment type="similarity">
    <text evidence="1">Belongs to the LysR transcriptional regulatory family.</text>
</comment>
<dbReference type="STRING" id="1404245.CGLY_05940"/>
<evidence type="ECO:0000259" key="7">
    <source>
        <dbReference type="PROSITE" id="PS50931"/>
    </source>
</evidence>
<feature type="compositionally biased region" description="Polar residues" evidence="6">
    <location>
        <begin position="336"/>
        <end position="346"/>
    </location>
</feature>
<evidence type="ECO:0000313" key="9">
    <source>
        <dbReference type="Proteomes" id="UP000023703"/>
    </source>
</evidence>
<dbReference type="InterPro" id="IPR036390">
    <property type="entry name" value="WH_DNA-bd_sf"/>
</dbReference>
<dbReference type="PROSITE" id="PS50931">
    <property type="entry name" value="HTH_LYSR"/>
    <property type="match status" value="1"/>
</dbReference>
<proteinExistence type="inferred from homology"/>
<dbReference type="InterPro" id="IPR036388">
    <property type="entry name" value="WH-like_DNA-bd_sf"/>
</dbReference>
<dbReference type="HOGENOM" id="CLU_039613_6_4_11"/>
<evidence type="ECO:0000256" key="1">
    <source>
        <dbReference type="ARBA" id="ARBA00009437"/>
    </source>
</evidence>
<keyword evidence="3" id="KW-0238">DNA-binding</keyword>
<dbReference type="SUPFAM" id="SSF46785">
    <property type="entry name" value="Winged helix' DNA-binding domain"/>
    <property type="match status" value="1"/>
</dbReference>
<evidence type="ECO:0000256" key="6">
    <source>
        <dbReference type="SAM" id="MobiDB-lite"/>
    </source>
</evidence>
<organism evidence="8 9">
    <name type="scientific">Corynebacterium glyciniphilum AJ 3170</name>
    <dbReference type="NCBI Taxonomy" id="1404245"/>
    <lineage>
        <taxon>Bacteria</taxon>
        <taxon>Bacillati</taxon>
        <taxon>Actinomycetota</taxon>
        <taxon>Actinomycetes</taxon>
        <taxon>Mycobacteriales</taxon>
        <taxon>Corynebacteriaceae</taxon>
        <taxon>Corynebacterium</taxon>
    </lineage>
</organism>
<dbReference type="InterPro" id="IPR000847">
    <property type="entry name" value="LysR_HTH_N"/>
</dbReference>
<evidence type="ECO:0000256" key="3">
    <source>
        <dbReference type="ARBA" id="ARBA00023125"/>
    </source>
</evidence>
<dbReference type="PANTHER" id="PTHR30346:SF0">
    <property type="entry name" value="HCA OPERON TRANSCRIPTIONAL ACTIVATOR HCAR"/>
    <property type="match status" value="1"/>
</dbReference>
<dbReference type="RefSeq" id="WP_081803802.1">
    <property type="nucleotide sequence ID" value="NZ_CP006842.1"/>
</dbReference>
<dbReference type="SUPFAM" id="SSF53850">
    <property type="entry name" value="Periplasmic binding protein-like II"/>
    <property type="match status" value="1"/>
</dbReference>
<gene>
    <name evidence="8" type="ORF">CGLY_05940</name>
</gene>
<dbReference type="Pfam" id="PF03466">
    <property type="entry name" value="LysR_substrate"/>
    <property type="match status" value="1"/>
</dbReference>
<dbReference type="EMBL" id="CP006842">
    <property type="protein sequence ID" value="AHW63636.1"/>
    <property type="molecule type" value="Genomic_DNA"/>
</dbReference>
<dbReference type="eggNOG" id="COG0583">
    <property type="taxonomic scope" value="Bacteria"/>
</dbReference>
<protein>
    <submittedName>
        <fullName evidence="8">Transcriptional regulator, LysR-family</fullName>
    </submittedName>
</protein>
<dbReference type="Gene3D" id="1.10.10.10">
    <property type="entry name" value="Winged helix-like DNA-binding domain superfamily/Winged helix DNA-binding domain"/>
    <property type="match status" value="1"/>
</dbReference>
<evidence type="ECO:0000256" key="2">
    <source>
        <dbReference type="ARBA" id="ARBA00023015"/>
    </source>
</evidence>
<dbReference type="GO" id="GO:0003700">
    <property type="term" value="F:DNA-binding transcription factor activity"/>
    <property type="evidence" value="ECO:0007669"/>
    <property type="project" value="InterPro"/>
</dbReference>
<dbReference type="Pfam" id="PF00126">
    <property type="entry name" value="HTH_1"/>
    <property type="match status" value="1"/>
</dbReference>
<reference evidence="8 9" key="1">
    <citation type="journal article" date="2015" name="Int. J. Syst. Evol. Microbiol.">
        <title>Revisiting Corynebacterium glyciniphilum (ex Kubota et al., 1972) sp. nov., nom. rev., isolated from putrefied banana.</title>
        <authorList>
            <person name="Al-Dilaimi A."/>
            <person name="Bednarz H."/>
            <person name="Lomker A."/>
            <person name="Niehaus K."/>
            <person name="Kalinowski J."/>
            <person name="Ruckert C."/>
        </authorList>
    </citation>
    <scope>NUCLEOTIDE SEQUENCE [LARGE SCALE GENOMIC DNA]</scope>
    <source>
        <strain evidence="8">AJ 3170</strain>
    </source>
</reference>
<keyword evidence="4" id="KW-0010">Activator</keyword>
<dbReference type="Gene3D" id="3.40.190.10">
    <property type="entry name" value="Periplasmic binding protein-like II"/>
    <property type="match status" value="2"/>
</dbReference>
<evidence type="ECO:0000256" key="4">
    <source>
        <dbReference type="ARBA" id="ARBA00023159"/>
    </source>
</evidence>